<proteinExistence type="predicted"/>
<dbReference type="Proteomes" id="UP001159405">
    <property type="component" value="Unassembled WGS sequence"/>
</dbReference>
<evidence type="ECO:0000313" key="2">
    <source>
        <dbReference type="Proteomes" id="UP001159405"/>
    </source>
</evidence>
<keyword evidence="2" id="KW-1185">Reference proteome</keyword>
<accession>A0ABN8RQH3</accession>
<organism evidence="1 2">
    <name type="scientific">Porites lobata</name>
    <dbReference type="NCBI Taxonomy" id="104759"/>
    <lineage>
        <taxon>Eukaryota</taxon>
        <taxon>Metazoa</taxon>
        <taxon>Cnidaria</taxon>
        <taxon>Anthozoa</taxon>
        <taxon>Hexacorallia</taxon>
        <taxon>Scleractinia</taxon>
        <taxon>Fungiina</taxon>
        <taxon>Poritidae</taxon>
        <taxon>Porites</taxon>
    </lineage>
</organism>
<protein>
    <submittedName>
        <fullName evidence="1">Uncharacterized protein</fullName>
    </submittedName>
</protein>
<dbReference type="EMBL" id="CALNXK010000275">
    <property type="protein sequence ID" value="CAH3180370.1"/>
    <property type="molecule type" value="Genomic_DNA"/>
</dbReference>
<gene>
    <name evidence="1" type="ORF">PLOB_00023302</name>
</gene>
<name>A0ABN8RQH3_9CNID</name>
<reference evidence="1 2" key="1">
    <citation type="submission" date="2022-05" db="EMBL/GenBank/DDBJ databases">
        <authorList>
            <consortium name="Genoscope - CEA"/>
            <person name="William W."/>
        </authorList>
    </citation>
    <scope>NUCLEOTIDE SEQUENCE [LARGE SCALE GENOMIC DNA]</scope>
</reference>
<evidence type="ECO:0000313" key="1">
    <source>
        <dbReference type="EMBL" id="CAH3180370.1"/>
    </source>
</evidence>
<comment type="caution">
    <text evidence="1">The sequence shown here is derived from an EMBL/GenBank/DDBJ whole genome shotgun (WGS) entry which is preliminary data.</text>
</comment>
<sequence length="57" mass="6384">MFTALYSVFKKIRTKTVYTNLPEHNLPSRGKKLIGTSNILVGVLGKHLRSTMQYCAG</sequence>